<dbReference type="Proteomes" id="UP001162483">
    <property type="component" value="Unassembled WGS sequence"/>
</dbReference>
<dbReference type="PANTHER" id="PTHR11785:SF517">
    <property type="entry name" value="SI:DKEYP-120H9.1"/>
    <property type="match status" value="1"/>
</dbReference>
<dbReference type="EMBL" id="CATNWA010017481">
    <property type="protein sequence ID" value="CAI9600836.1"/>
    <property type="molecule type" value="Genomic_DNA"/>
</dbReference>
<dbReference type="Pfam" id="PF13520">
    <property type="entry name" value="AA_permease_2"/>
    <property type="match status" value="1"/>
</dbReference>
<dbReference type="InterPro" id="IPR002293">
    <property type="entry name" value="AA/rel_permease1"/>
</dbReference>
<protein>
    <submittedName>
        <fullName evidence="6">Uncharacterized protein</fullName>
    </submittedName>
</protein>
<evidence type="ECO:0000256" key="4">
    <source>
        <dbReference type="ARBA" id="ARBA00023136"/>
    </source>
</evidence>
<comment type="caution">
    <text evidence="6">The sequence shown here is derived from an EMBL/GenBank/DDBJ whole genome shotgun (WGS) entry which is preliminary data.</text>
</comment>
<dbReference type="Gene3D" id="1.20.1740.10">
    <property type="entry name" value="Amino acid/polyamine transporter I"/>
    <property type="match status" value="1"/>
</dbReference>
<sequence>MAFYAALYSFSGWDCINYVTEEMKNVKRNLPLSMVISMPMVTVIYVMTNIAYYTELDVNTIMDSSAVAVIFAERVLGYVKWLIPIAVAVSCCGGLNSVVISGSRLFFVASREGQLPDFLCMIHIHRYTPIPALLFNGFMALIFLCVEDVFQLIDYFSFSYWFFQGLAVGSQIYLRVKRPDMPRPVKLSLFFPVVYCICSVLLVAVPLYSDLLDSLVGVAVVLSGAPVYYLCLHFSPEKTTSISSEILR</sequence>
<keyword evidence="4 5" id="KW-0472">Membrane</keyword>
<proteinExistence type="predicted"/>
<feature type="transmembrane region" description="Helical" evidence="5">
    <location>
        <begin position="32"/>
        <end position="53"/>
    </location>
</feature>
<dbReference type="InterPro" id="IPR050598">
    <property type="entry name" value="AminoAcid_Transporter"/>
</dbReference>
<accession>A0ABN9FUQ7</accession>
<comment type="subcellular location">
    <subcellularLocation>
        <location evidence="1">Membrane</location>
        <topology evidence="1">Multi-pass membrane protein</topology>
    </subcellularLocation>
</comment>
<feature type="transmembrane region" description="Helical" evidence="5">
    <location>
        <begin position="188"/>
        <end position="208"/>
    </location>
</feature>
<organism evidence="6 7">
    <name type="scientific">Staurois parvus</name>
    <dbReference type="NCBI Taxonomy" id="386267"/>
    <lineage>
        <taxon>Eukaryota</taxon>
        <taxon>Metazoa</taxon>
        <taxon>Chordata</taxon>
        <taxon>Craniata</taxon>
        <taxon>Vertebrata</taxon>
        <taxon>Euteleostomi</taxon>
        <taxon>Amphibia</taxon>
        <taxon>Batrachia</taxon>
        <taxon>Anura</taxon>
        <taxon>Neobatrachia</taxon>
        <taxon>Ranoidea</taxon>
        <taxon>Ranidae</taxon>
        <taxon>Staurois</taxon>
    </lineage>
</organism>
<evidence type="ECO:0000256" key="1">
    <source>
        <dbReference type="ARBA" id="ARBA00004141"/>
    </source>
</evidence>
<evidence type="ECO:0000313" key="6">
    <source>
        <dbReference type="EMBL" id="CAI9600836.1"/>
    </source>
</evidence>
<keyword evidence="3 5" id="KW-1133">Transmembrane helix</keyword>
<name>A0ABN9FUQ7_9NEOB</name>
<evidence type="ECO:0000256" key="5">
    <source>
        <dbReference type="SAM" id="Phobius"/>
    </source>
</evidence>
<keyword evidence="7" id="KW-1185">Reference proteome</keyword>
<feature type="transmembrane region" description="Helical" evidence="5">
    <location>
        <begin position="81"/>
        <end position="107"/>
    </location>
</feature>
<dbReference type="PANTHER" id="PTHR11785">
    <property type="entry name" value="AMINO ACID TRANSPORTER"/>
    <property type="match status" value="1"/>
</dbReference>
<evidence type="ECO:0000256" key="2">
    <source>
        <dbReference type="ARBA" id="ARBA00022692"/>
    </source>
</evidence>
<gene>
    <name evidence="6" type="ORF">SPARVUS_LOCUS12836371</name>
</gene>
<evidence type="ECO:0000313" key="7">
    <source>
        <dbReference type="Proteomes" id="UP001162483"/>
    </source>
</evidence>
<reference evidence="6" key="1">
    <citation type="submission" date="2023-05" db="EMBL/GenBank/DDBJ databases">
        <authorList>
            <person name="Stuckert A."/>
        </authorList>
    </citation>
    <scope>NUCLEOTIDE SEQUENCE</scope>
</reference>
<feature type="transmembrane region" description="Helical" evidence="5">
    <location>
        <begin position="214"/>
        <end position="232"/>
    </location>
</feature>
<keyword evidence="2 5" id="KW-0812">Transmembrane</keyword>
<feature type="transmembrane region" description="Helical" evidence="5">
    <location>
        <begin position="158"/>
        <end position="176"/>
    </location>
</feature>
<feature type="transmembrane region" description="Helical" evidence="5">
    <location>
        <begin position="127"/>
        <end position="146"/>
    </location>
</feature>
<evidence type="ECO:0000256" key="3">
    <source>
        <dbReference type="ARBA" id="ARBA00022989"/>
    </source>
</evidence>